<comment type="caution">
    <text evidence="1">The sequence shown here is derived from an EMBL/GenBank/DDBJ whole genome shotgun (WGS) entry which is preliminary data.</text>
</comment>
<protein>
    <submittedName>
        <fullName evidence="1">Uncharacterized protein</fullName>
    </submittedName>
</protein>
<gene>
    <name evidence="1" type="ORF">NW762_005834</name>
</gene>
<keyword evidence="2" id="KW-1185">Reference proteome</keyword>
<organism evidence="1 2">
    <name type="scientific">Fusarium torreyae</name>
    <dbReference type="NCBI Taxonomy" id="1237075"/>
    <lineage>
        <taxon>Eukaryota</taxon>
        <taxon>Fungi</taxon>
        <taxon>Dikarya</taxon>
        <taxon>Ascomycota</taxon>
        <taxon>Pezizomycotina</taxon>
        <taxon>Sordariomycetes</taxon>
        <taxon>Hypocreomycetidae</taxon>
        <taxon>Hypocreales</taxon>
        <taxon>Nectriaceae</taxon>
        <taxon>Fusarium</taxon>
    </lineage>
</organism>
<dbReference type="AlphaFoldDB" id="A0A9W8S2C6"/>
<sequence length="98" mass="11181">MDNLANLDTHGRARLCDVNQVNFLYSDHNGIGDYHLERVKHLSGIWSYNQHFNCMVQLGDLGKHNFRIHGVFGDSGSLLVHFTIPVSRDVGDFVDREQ</sequence>
<reference evidence="1" key="1">
    <citation type="submission" date="2022-09" db="EMBL/GenBank/DDBJ databases">
        <title>Fusarium specimens isolated from Avocado Roots.</title>
        <authorList>
            <person name="Stajich J."/>
            <person name="Roper C."/>
            <person name="Heimlech-Rivalta G."/>
        </authorList>
    </citation>
    <scope>NUCLEOTIDE SEQUENCE</scope>
    <source>
        <strain evidence="1">CF00136</strain>
    </source>
</reference>
<proteinExistence type="predicted"/>
<dbReference type="Proteomes" id="UP001152049">
    <property type="component" value="Unassembled WGS sequence"/>
</dbReference>
<name>A0A9W8S2C6_9HYPO</name>
<dbReference type="EMBL" id="JAOQAZ010000009">
    <property type="protein sequence ID" value="KAJ4263801.1"/>
    <property type="molecule type" value="Genomic_DNA"/>
</dbReference>
<accession>A0A9W8S2C6</accession>
<evidence type="ECO:0000313" key="1">
    <source>
        <dbReference type="EMBL" id="KAJ4263801.1"/>
    </source>
</evidence>
<evidence type="ECO:0000313" key="2">
    <source>
        <dbReference type="Proteomes" id="UP001152049"/>
    </source>
</evidence>